<keyword evidence="1" id="KW-1133">Transmembrane helix</keyword>
<dbReference type="Proteomes" id="UP000199109">
    <property type="component" value="Unassembled WGS sequence"/>
</dbReference>
<evidence type="ECO:0000313" key="3">
    <source>
        <dbReference type="EMBL" id="SDE42926.1"/>
    </source>
</evidence>
<keyword evidence="1" id="KW-0472">Membrane</keyword>
<reference evidence="3 4" key="1">
    <citation type="submission" date="2016-10" db="EMBL/GenBank/DDBJ databases">
        <authorList>
            <person name="de Groot N.N."/>
        </authorList>
    </citation>
    <scope>NUCLEOTIDE SEQUENCE [LARGE SCALE GENOMIC DNA]</scope>
    <source>
        <strain evidence="3 4">DSM 23421</strain>
    </source>
</reference>
<protein>
    <submittedName>
        <fullName evidence="3">Putative membrane protein</fullName>
    </submittedName>
</protein>
<feature type="domain" description="SHOCT" evidence="2">
    <location>
        <begin position="43"/>
        <end position="68"/>
    </location>
</feature>
<dbReference type="InterPro" id="IPR018649">
    <property type="entry name" value="SHOCT"/>
</dbReference>
<evidence type="ECO:0000313" key="4">
    <source>
        <dbReference type="Proteomes" id="UP000199109"/>
    </source>
</evidence>
<dbReference type="STRING" id="641691.SAMN05421636_10536"/>
<keyword evidence="4" id="KW-1185">Reference proteome</keyword>
<proteinExistence type="predicted"/>
<keyword evidence="1" id="KW-0812">Transmembrane</keyword>
<sequence length="72" mass="8728">MHGYDGHFGGMHYIWWIVWLILLVWIFILPYNIPFQKSQKDSPLDILKKRYARGEISKDEYEEARKTLNSDR</sequence>
<evidence type="ECO:0000259" key="2">
    <source>
        <dbReference type="Pfam" id="PF09851"/>
    </source>
</evidence>
<accession>A0A1G7CWA7</accession>
<dbReference type="OrthoDB" id="5421551at2"/>
<name>A0A1G7CWA7_9FLAO</name>
<organism evidence="3 4">
    <name type="scientific">Pricia antarctica</name>
    <dbReference type="NCBI Taxonomy" id="641691"/>
    <lineage>
        <taxon>Bacteria</taxon>
        <taxon>Pseudomonadati</taxon>
        <taxon>Bacteroidota</taxon>
        <taxon>Flavobacteriia</taxon>
        <taxon>Flavobacteriales</taxon>
        <taxon>Flavobacteriaceae</taxon>
        <taxon>Pricia</taxon>
    </lineage>
</organism>
<evidence type="ECO:0000256" key="1">
    <source>
        <dbReference type="SAM" id="Phobius"/>
    </source>
</evidence>
<feature type="transmembrane region" description="Helical" evidence="1">
    <location>
        <begin position="13"/>
        <end position="33"/>
    </location>
</feature>
<gene>
    <name evidence="3" type="ORF">SAMN05421636_10536</name>
</gene>
<dbReference type="AlphaFoldDB" id="A0A1G7CWA7"/>
<dbReference type="Pfam" id="PF09851">
    <property type="entry name" value="SHOCT"/>
    <property type="match status" value="1"/>
</dbReference>
<dbReference type="EMBL" id="FNAO01000005">
    <property type="protein sequence ID" value="SDE42926.1"/>
    <property type="molecule type" value="Genomic_DNA"/>
</dbReference>